<sequence length="448" mass="45557">MGRDRLLVIGGDAAGMSAAAQARRLRPEMRITVLEQGPDVSFSACGIPYWVGGVVADRDLLIARTPAQFAAQDIDVRTGTRAEGIDLGAGTVRTGTGETLGYDRLVVATGGRPARPPVPGLDAEGVHGVHRLADGADMRAAIAAGAKRAVVLGGGYIGLEMAEVLRARGLEVTVVLADPLPMAQLDPDMGERVCAAMGAMGIDVRPGEPVREVETDADGVARAVRTDAGAYEADLVVLGLGMGPEAALAADAGLQLGSTGAVEVDRTQRSVSHPEVSAAGDCSQTWSRITGAAMHVALGTHANKQGRVAGSVIAGTPARFAGVLGTALTKVGDTEVALTGLSSAAAEEAGYACRAETISATTRAGYYPGAEEITVKLISERGSGALLGAQIVGGPGSGKRIDVFATAIWAGLTAEELAGSDLSYAPPFSPTYDPVLVAARVSSRIEQG</sequence>
<dbReference type="OrthoDB" id="9802028at2"/>
<dbReference type="InterPro" id="IPR016156">
    <property type="entry name" value="FAD/NAD-linked_Rdtase_dimer_sf"/>
</dbReference>
<evidence type="ECO:0000259" key="8">
    <source>
        <dbReference type="Pfam" id="PF07992"/>
    </source>
</evidence>
<keyword evidence="10" id="KW-1185">Reference proteome</keyword>
<evidence type="ECO:0000256" key="1">
    <source>
        <dbReference type="ARBA" id="ARBA00001974"/>
    </source>
</evidence>
<dbReference type="InterPro" id="IPR023753">
    <property type="entry name" value="FAD/NAD-binding_dom"/>
</dbReference>
<dbReference type="EMBL" id="FOEE01000008">
    <property type="protein sequence ID" value="SEP02223.1"/>
    <property type="molecule type" value="Genomic_DNA"/>
</dbReference>
<keyword evidence="4" id="KW-0274">FAD</keyword>
<evidence type="ECO:0000256" key="6">
    <source>
        <dbReference type="ARBA" id="ARBA00023284"/>
    </source>
</evidence>
<keyword evidence="3" id="KW-0285">Flavoprotein</keyword>
<dbReference type="SUPFAM" id="SSF51905">
    <property type="entry name" value="FAD/NAD(P)-binding domain"/>
    <property type="match status" value="2"/>
</dbReference>
<dbReference type="InterPro" id="IPR050260">
    <property type="entry name" value="FAD-bd_OxRdtase"/>
</dbReference>
<organism evidence="9 10">
    <name type="scientific">Trujillonella endophytica</name>
    <dbReference type="NCBI Taxonomy" id="673521"/>
    <lineage>
        <taxon>Bacteria</taxon>
        <taxon>Bacillati</taxon>
        <taxon>Actinomycetota</taxon>
        <taxon>Actinomycetes</taxon>
        <taxon>Geodermatophilales</taxon>
        <taxon>Geodermatophilaceae</taxon>
        <taxon>Trujillonella</taxon>
    </lineage>
</organism>
<reference evidence="10" key="1">
    <citation type="submission" date="2016-10" db="EMBL/GenBank/DDBJ databases">
        <authorList>
            <person name="Varghese N."/>
            <person name="Submissions S."/>
        </authorList>
    </citation>
    <scope>NUCLEOTIDE SEQUENCE [LARGE SCALE GENOMIC DNA]</scope>
    <source>
        <strain evidence="10">DSM 45413</strain>
    </source>
</reference>
<evidence type="ECO:0000256" key="4">
    <source>
        <dbReference type="ARBA" id="ARBA00022827"/>
    </source>
</evidence>
<comment type="similarity">
    <text evidence="2">Belongs to the class-III pyridine nucleotide-disulfide oxidoreductase family.</text>
</comment>
<gene>
    <name evidence="9" type="ORF">SAMN05660991_02882</name>
</gene>
<name>A0A1H8UH37_9ACTN</name>
<dbReference type="AlphaFoldDB" id="A0A1H8UH37"/>
<dbReference type="Pfam" id="PF07992">
    <property type="entry name" value="Pyr_redox_2"/>
    <property type="match status" value="1"/>
</dbReference>
<accession>A0A1H8UH37</accession>
<feature type="domain" description="FAD/NAD(P)-binding" evidence="8">
    <location>
        <begin position="5"/>
        <end position="293"/>
    </location>
</feature>
<keyword evidence="5" id="KW-0560">Oxidoreductase</keyword>
<dbReference type="PRINTS" id="PR00368">
    <property type="entry name" value="FADPNR"/>
</dbReference>
<dbReference type="STRING" id="673521.SAMN05660991_02882"/>
<evidence type="ECO:0000256" key="2">
    <source>
        <dbReference type="ARBA" id="ARBA00009130"/>
    </source>
</evidence>
<dbReference type="Pfam" id="PF02852">
    <property type="entry name" value="Pyr_redox_dim"/>
    <property type="match status" value="1"/>
</dbReference>
<evidence type="ECO:0000259" key="7">
    <source>
        <dbReference type="Pfam" id="PF02852"/>
    </source>
</evidence>
<dbReference type="Proteomes" id="UP000198960">
    <property type="component" value="Unassembled WGS sequence"/>
</dbReference>
<proteinExistence type="inferred from homology"/>
<evidence type="ECO:0000256" key="5">
    <source>
        <dbReference type="ARBA" id="ARBA00023002"/>
    </source>
</evidence>
<evidence type="ECO:0000313" key="9">
    <source>
        <dbReference type="EMBL" id="SEP02223.1"/>
    </source>
</evidence>
<dbReference type="PANTHER" id="PTHR43429">
    <property type="entry name" value="PYRIDINE NUCLEOTIDE-DISULFIDE OXIDOREDUCTASE DOMAIN-CONTAINING"/>
    <property type="match status" value="1"/>
</dbReference>
<dbReference type="PANTHER" id="PTHR43429:SF1">
    <property type="entry name" value="NAD(P)H SULFUR OXIDOREDUCTASE (COA-DEPENDENT)"/>
    <property type="match status" value="1"/>
</dbReference>
<evidence type="ECO:0000313" key="10">
    <source>
        <dbReference type="Proteomes" id="UP000198960"/>
    </source>
</evidence>
<dbReference type="InterPro" id="IPR036188">
    <property type="entry name" value="FAD/NAD-bd_sf"/>
</dbReference>
<dbReference type="GO" id="GO:0016491">
    <property type="term" value="F:oxidoreductase activity"/>
    <property type="evidence" value="ECO:0007669"/>
    <property type="project" value="UniProtKB-KW"/>
</dbReference>
<keyword evidence="6" id="KW-0676">Redox-active center</keyword>
<comment type="cofactor">
    <cofactor evidence="1">
        <name>FAD</name>
        <dbReference type="ChEBI" id="CHEBI:57692"/>
    </cofactor>
</comment>
<dbReference type="SUPFAM" id="SSF55424">
    <property type="entry name" value="FAD/NAD-linked reductases, dimerisation (C-terminal) domain"/>
    <property type="match status" value="1"/>
</dbReference>
<feature type="domain" description="Pyridine nucleotide-disulphide oxidoreductase dimerisation" evidence="7">
    <location>
        <begin position="329"/>
        <end position="430"/>
    </location>
</feature>
<dbReference type="InterPro" id="IPR004099">
    <property type="entry name" value="Pyr_nucl-diS_OxRdtase_dimer"/>
</dbReference>
<dbReference type="Gene3D" id="3.50.50.60">
    <property type="entry name" value="FAD/NAD(P)-binding domain"/>
    <property type="match status" value="2"/>
</dbReference>
<dbReference type="PRINTS" id="PR00411">
    <property type="entry name" value="PNDRDTASEI"/>
</dbReference>
<protein>
    <submittedName>
        <fullName evidence="9">NADPH-dependent 2,4-dienoyl-CoA reductase, sulfur reductase</fullName>
    </submittedName>
</protein>
<evidence type="ECO:0000256" key="3">
    <source>
        <dbReference type="ARBA" id="ARBA00022630"/>
    </source>
</evidence>
<dbReference type="RefSeq" id="WP_091944503.1">
    <property type="nucleotide sequence ID" value="NZ_FOEE01000008.1"/>
</dbReference>